<evidence type="ECO:0000259" key="4">
    <source>
        <dbReference type="PROSITE" id="PS50026"/>
    </source>
</evidence>
<sequence>MTHHLSRVGEPAVPEVSSVSNKLSALPPPLSIAQPGHHYKACGEHNVSNNSLSWTMLQTFNTAGPIFTGENVIAMETMESAPPANYERESAPNGCKCNLHANSCVFDKDKLSCECEHNTTGPDCGRCKRNYQGRAWSAGSYLPIPKGTANICVPPLSGGPVIRQNVSSLGVANRNQARVCDNEMLRCQNGGVCLNNLRCQCPAGFTGLLCEKAQCEGEAGGCNGPDSGAPSTFSKHPALTSLLLPLVLTLAPVLLGEACWSSSV</sequence>
<dbReference type="EMBL" id="JBHFQA010000016">
    <property type="protein sequence ID" value="KAL2085561.1"/>
    <property type="molecule type" value="Genomic_DNA"/>
</dbReference>
<dbReference type="AlphaFoldDB" id="A0ABD1JFR0"/>
<evidence type="ECO:0000313" key="6">
    <source>
        <dbReference type="Proteomes" id="UP001591681"/>
    </source>
</evidence>
<reference evidence="5 6" key="1">
    <citation type="submission" date="2024-09" db="EMBL/GenBank/DDBJ databases">
        <title>A chromosome-level genome assembly of Gray's grenadier anchovy, Coilia grayii.</title>
        <authorList>
            <person name="Fu Z."/>
        </authorList>
    </citation>
    <scope>NUCLEOTIDE SEQUENCE [LARGE SCALE GENOMIC DNA]</scope>
    <source>
        <strain evidence="5">G4</strain>
        <tissue evidence="5">Muscle</tissue>
    </source>
</reference>
<name>A0ABD1JFR0_9TELE</name>
<proteinExistence type="predicted"/>
<dbReference type="InterPro" id="IPR000742">
    <property type="entry name" value="EGF"/>
</dbReference>
<accession>A0ABD1JFR0</accession>
<feature type="domain" description="EGF-like" evidence="4">
    <location>
        <begin position="176"/>
        <end position="211"/>
    </location>
</feature>
<keyword evidence="2" id="KW-0424">Laminin EGF-like domain</keyword>
<evidence type="ECO:0000256" key="2">
    <source>
        <dbReference type="ARBA" id="ARBA00023292"/>
    </source>
</evidence>
<dbReference type="Proteomes" id="UP001591681">
    <property type="component" value="Unassembled WGS sequence"/>
</dbReference>
<dbReference type="SMART" id="SM00180">
    <property type="entry name" value="EGF_Lam"/>
    <property type="match status" value="1"/>
</dbReference>
<keyword evidence="3" id="KW-0245">EGF-like domain</keyword>
<feature type="disulfide bond" evidence="3">
    <location>
        <begin position="201"/>
        <end position="210"/>
    </location>
</feature>
<evidence type="ECO:0000256" key="1">
    <source>
        <dbReference type="ARBA" id="ARBA00023157"/>
    </source>
</evidence>
<protein>
    <recommendedName>
        <fullName evidence="4">EGF-like domain-containing protein</fullName>
    </recommendedName>
</protein>
<dbReference type="PANTHER" id="PTHR10574">
    <property type="entry name" value="NETRIN/LAMININ-RELATED"/>
    <property type="match status" value="1"/>
</dbReference>
<dbReference type="InterPro" id="IPR002049">
    <property type="entry name" value="LE_dom"/>
</dbReference>
<dbReference type="PROSITE" id="PS00022">
    <property type="entry name" value="EGF_1"/>
    <property type="match status" value="1"/>
</dbReference>
<dbReference type="Pfam" id="PF00008">
    <property type="entry name" value="EGF"/>
    <property type="match status" value="1"/>
</dbReference>
<dbReference type="FunFam" id="2.10.25.10:FF:000112">
    <property type="entry name" value="Netrin G1"/>
    <property type="match status" value="1"/>
</dbReference>
<dbReference type="SUPFAM" id="SSF57196">
    <property type="entry name" value="EGF/Laminin"/>
    <property type="match status" value="2"/>
</dbReference>
<gene>
    <name evidence="5" type="ORF">ACEWY4_018881</name>
</gene>
<dbReference type="FunFam" id="2.10.25.10:FF:000085">
    <property type="entry name" value="Netrin G1"/>
    <property type="match status" value="1"/>
</dbReference>
<dbReference type="InterPro" id="IPR050440">
    <property type="entry name" value="Laminin/Netrin_ECM"/>
</dbReference>
<evidence type="ECO:0000313" key="5">
    <source>
        <dbReference type="EMBL" id="KAL2085561.1"/>
    </source>
</evidence>
<keyword evidence="6" id="KW-1185">Reference proteome</keyword>
<organism evidence="5 6">
    <name type="scientific">Coilia grayii</name>
    <name type="common">Gray's grenadier anchovy</name>
    <dbReference type="NCBI Taxonomy" id="363190"/>
    <lineage>
        <taxon>Eukaryota</taxon>
        <taxon>Metazoa</taxon>
        <taxon>Chordata</taxon>
        <taxon>Craniata</taxon>
        <taxon>Vertebrata</taxon>
        <taxon>Euteleostomi</taxon>
        <taxon>Actinopterygii</taxon>
        <taxon>Neopterygii</taxon>
        <taxon>Teleostei</taxon>
        <taxon>Clupei</taxon>
        <taxon>Clupeiformes</taxon>
        <taxon>Clupeoidei</taxon>
        <taxon>Engraulidae</taxon>
        <taxon>Coilinae</taxon>
        <taxon>Coilia</taxon>
    </lineage>
</organism>
<dbReference type="CDD" id="cd00055">
    <property type="entry name" value="EGF_Lam"/>
    <property type="match status" value="1"/>
</dbReference>
<comment type="caution">
    <text evidence="5">The sequence shown here is derived from an EMBL/GenBank/DDBJ whole genome shotgun (WGS) entry which is preliminary data.</text>
</comment>
<evidence type="ECO:0000256" key="3">
    <source>
        <dbReference type="PROSITE-ProRule" id="PRU00076"/>
    </source>
</evidence>
<dbReference type="CDD" id="cd00054">
    <property type="entry name" value="EGF_CA"/>
    <property type="match status" value="1"/>
</dbReference>
<dbReference type="PROSITE" id="PS50026">
    <property type="entry name" value="EGF_3"/>
    <property type="match status" value="1"/>
</dbReference>
<dbReference type="Pfam" id="PF00053">
    <property type="entry name" value="EGF_laminin"/>
    <property type="match status" value="1"/>
</dbReference>
<dbReference type="Gene3D" id="2.10.25.10">
    <property type="entry name" value="Laminin"/>
    <property type="match status" value="2"/>
</dbReference>
<keyword evidence="1 3" id="KW-1015">Disulfide bond</keyword>
<comment type="caution">
    <text evidence="3">Lacks conserved residue(s) required for the propagation of feature annotation.</text>
</comment>
<dbReference type="SMART" id="SM00181">
    <property type="entry name" value="EGF"/>
    <property type="match status" value="1"/>
</dbReference>
<dbReference type="PROSITE" id="PS01186">
    <property type="entry name" value="EGF_2"/>
    <property type="match status" value="1"/>
</dbReference>
<dbReference type="PANTHER" id="PTHR10574:SF28">
    <property type="entry name" value="NETRIN-G1"/>
    <property type="match status" value="1"/>
</dbReference>